<evidence type="ECO:0000313" key="2">
    <source>
        <dbReference type="Proteomes" id="UP001303046"/>
    </source>
</evidence>
<reference evidence="1 2" key="1">
    <citation type="submission" date="2023-08" db="EMBL/GenBank/DDBJ databases">
        <title>A Necator americanus chromosomal reference genome.</title>
        <authorList>
            <person name="Ilik V."/>
            <person name="Petrzelkova K.J."/>
            <person name="Pardy F."/>
            <person name="Fuh T."/>
            <person name="Niatou-Singa F.S."/>
            <person name="Gouil Q."/>
            <person name="Baker L."/>
            <person name="Ritchie M.E."/>
            <person name="Jex A.R."/>
            <person name="Gazzola D."/>
            <person name="Li H."/>
            <person name="Toshio Fujiwara R."/>
            <person name="Zhan B."/>
            <person name="Aroian R.V."/>
            <person name="Pafco B."/>
            <person name="Schwarz E.M."/>
        </authorList>
    </citation>
    <scope>NUCLEOTIDE SEQUENCE [LARGE SCALE GENOMIC DNA]</scope>
    <source>
        <strain evidence="1 2">Aroian</strain>
        <tissue evidence="1">Whole animal</tissue>
    </source>
</reference>
<keyword evidence="2" id="KW-1185">Reference proteome</keyword>
<organism evidence="1 2">
    <name type="scientific">Necator americanus</name>
    <name type="common">Human hookworm</name>
    <dbReference type="NCBI Taxonomy" id="51031"/>
    <lineage>
        <taxon>Eukaryota</taxon>
        <taxon>Metazoa</taxon>
        <taxon>Ecdysozoa</taxon>
        <taxon>Nematoda</taxon>
        <taxon>Chromadorea</taxon>
        <taxon>Rhabditida</taxon>
        <taxon>Rhabditina</taxon>
        <taxon>Rhabditomorpha</taxon>
        <taxon>Strongyloidea</taxon>
        <taxon>Ancylostomatidae</taxon>
        <taxon>Bunostominae</taxon>
        <taxon>Necator</taxon>
    </lineage>
</organism>
<dbReference type="EMBL" id="JAVFWL010000002">
    <property type="protein sequence ID" value="KAK6739294.1"/>
    <property type="molecule type" value="Genomic_DNA"/>
</dbReference>
<gene>
    <name evidence="1" type="primary">Necator_chrII.g8796</name>
    <name evidence="1" type="ORF">RB195_021001</name>
</gene>
<name>A0ABR1CLN0_NECAM</name>
<comment type="caution">
    <text evidence="1">The sequence shown here is derived from an EMBL/GenBank/DDBJ whole genome shotgun (WGS) entry which is preliminary data.</text>
</comment>
<dbReference type="Proteomes" id="UP001303046">
    <property type="component" value="Unassembled WGS sequence"/>
</dbReference>
<evidence type="ECO:0000313" key="1">
    <source>
        <dbReference type="EMBL" id="KAK6739294.1"/>
    </source>
</evidence>
<accession>A0ABR1CLN0</accession>
<sequence>MICSVVNTFPVNHHASSEFASVKIIFVCSLSCIMQNITSPPFDSDARYVPVVETAEDYQNSKLREVHARCCESRIRFTTSPSTLARAVAQSALNG</sequence>
<proteinExistence type="predicted"/>
<protein>
    <submittedName>
        <fullName evidence="1">Uncharacterized protein</fullName>
    </submittedName>
</protein>